<feature type="region of interest" description="Disordered" evidence="3">
    <location>
        <begin position="989"/>
        <end position="1013"/>
    </location>
</feature>
<keyword evidence="1" id="KW-0433">Leucine-rich repeat</keyword>
<evidence type="ECO:0000256" key="1">
    <source>
        <dbReference type="ARBA" id="ARBA00022614"/>
    </source>
</evidence>
<dbReference type="Proteomes" id="UP000799770">
    <property type="component" value="Unassembled WGS sequence"/>
</dbReference>
<feature type="region of interest" description="Disordered" evidence="3">
    <location>
        <begin position="230"/>
        <end position="249"/>
    </location>
</feature>
<feature type="compositionally biased region" description="Low complexity" evidence="3">
    <location>
        <begin position="528"/>
        <end position="537"/>
    </location>
</feature>
<gene>
    <name evidence="4" type="ORF">BDV96DRAFT_564992</name>
</gene>
<dbReference type="InterPro" id="IPR032675">
    <property type="entry name" value="LRR_dom_sf"/>
</dbReference>
<feature type="compositionally biased region" description="Polar residues" evidence="3">
    <location>
        <begin position="371"/>
        <end position="381"/>
    </location>
</feature>
<accession>A0A6A5ZNP8</accession>
<dbReference type="GO" id="GO:0061499">
    <property type="term" value="C:outer plaque of mitotic spindle pole body"/>
    <property type="evidence" value="ECO:0007669"/>
    <property type="project" value="TreeGrafter"/>
</dbReference>
<feature type="region of interest" description="Disordered" evidence="3">
    <location>
        <begin position="509"/>
        <end position="654"/>
    </location>
</feature>
<proteinExistence type="predicted"/>
<feature type="compositionally biased region" description="Polar residues" evidence="3">
    <location>
        <begin position="230"/>
        <end position="244"/>
    </location>
</feature>
<evidence type="ECO:0000256" key="2">
    <source>
        <dbReference type="ARBA" id="ARBA00022737"/>
    </source>
</evidence>
<feature type="compositionally biased region" description="Polar residues" evidence="3">
    <location>
        <begin position="83"/>
        <end position="96"/>
    </location>
</feature>
<dbReference type="SUPFAM" id="SSF52058">
    <property type="entry name" value="L domain-like"/>
    <property type="match status" value="1"/>
</dbReference>
<dbReference type="PANTHER" id="PTHR47566">
    <property type="match status" value="1"/>
</dbReference>
<evidence type="ECO:0000313" key="4">
    <source>
        <dbReference type="EMBL" id="KAF2120507.1"/>
    </source>
</evidence>
<dbReference type="GO" id="GO:0031028">
    <property type="term" value="P:septation initiation signaling"/>
    <property type="evidence" value="ECO:0007669"/>
    <property type="project" value="TreeGrafter"/>
</dbReference>
<sequence length="1788" mass="200117">MKPWLEDLSEEWIPQPTPQGESENPNPRTASQTSQSVPPKPRSRLPRLRNSSGSFSEIQVRHLAKNLKAAQKPRSALAERTASDNNAVPSSPIDASTDQDRSEFDSASAGSVVYSGTVAQKPVKARADDGRPYQNTPEWKKRLVKGDMGYGEQKDLFSPMGLENMFQKPRRSDSGEASKPKSKLGLFRGLSAMPSSPPPWPSDEEATGPANGGSVATRDDRHDEEVHNSIAMSETSADISTGTVENHPVPRTVSGQIEFENENFSPVYLTTNLKIGGQHGAVPNFRGSELAQRLRHLRSPQEVQGLDDAVASNTDVQRHGNSSFVKLQDDSFPEDLPAGTPDLAEVGRFVELRRGGYSRDGSFRRRPLSPSPQSKATSRNVTGEPIIPDISTPGHERTEDSKSMVVRPTAPSPPAPRPTTPHRPGPSKYLSPERQHTSGSPLKLFEAHDTFTSNRLHRRLSQLDLRAEKTTSSSAQGIKTEATRITKTSSRLTSVEEVSVQQVAGGHYERPRVGTFGQGQLDQYPFPEGFSELSSNSSEERESAPDDSPASAVAPPGSRQLFNFHSDDSSPKPRIPSTAKRQGLTRVSNPFRRLSRSRPSAHRQPSQSGSVTTDFPELEYAEGKRGPTSPFKDPTPKRRRTLFSTDGEDEGVSTEVALKPVKESHSAMQSVIGRKRKDARHEHSVNVADPDVLARRHILRPRNPTPSQRRRDEIEAEILEATEAFIMSSPKLITIREQLESPAAPDSPSEKVRAAVIANEVAAFSMKRVQAMKDDSRKRSVTTQDFLDEAVKIMDFIRNKGRPNSGLASLEETESEQAIDEEMDNLPSTPLTFSRPPSREGRQSQWREPNKRELDPQVMSHLRKFEEKESDDFIGSSVRSLRVSRMKGPASTDDNSIIVQQDNIRITDNLDRYHREIEDEDNVFTSQPRTNGTHPSTGSSIGQTVATNTSRRSDHVATLAPEAVAHLIPEQIAGMVFDSDKNIWVRQKSPSKEHFQPQEHSSAMESEEDPFGNIPDLTVDETVELRMHKASPSRPKATAETLLEETEIEQLVNDPRPVTREGSGIAPTEASSVPSRVSKFAWSYPKTDTRATSWSDQETRRGGTQKIPPQTSTYAIPESDEDDIEHEIKYFEGRGTAKRNHTVRDITISISSPRPLVHPGSEEQSVRQQFQQTRIAESPEKEGVRAKKTPWQHLSSARTLPNARLPPFRTNDDLHTLEEQPRNYRMQLSMSVQAPALTHGDQDALVRAPSSPLKGDMTFMLSELPDFTINQVDECELPDRVVVQHDGTKLSKALEDRYAQGTAELVKALQDAEPDEPYWEDLREVDLHDHGLTNLHRLDEFCYRLEDLNVSKNGISQVRGIPFTIRRLQAQQNLLTGLTNWSTLMNLQYLDISDNEIDRLDGLSHLVHLRTLRMDNNRVESLNGILELDGLMELSAVGNQLDSVDFSIANMKSLTDLNLRSNRLAEVRNLHCLPQLRHLDLDDNCIHVFPLSDEPKGRCNSLRSFRLSRNGTSSLDVDTYFPNIESLHVDGNCLAHVSGLEHLRHLRTFSAREQGLGTTSDAETCVGNLLRNPDVRNLYISVNPTRSLDLSQHLLNLQKLELASMGLKELPDSFGQLTPNLRSVNLNFNSLKDLRPLLNIKRLSELLVAGNKLQRLRTNLAVLGKLTTLTNLDLRENPLTLRFYAPTVENRVMSLRHKPVQDETTDRFVLPKSDEEADRQYLLRLDDETRLRRRVHEMMLATACQNLQELDGLVFNKSRILVKDDIWQRLLYLGVIRRSERAEAITEA</sequence>
<feature type="region of interest" description="Disordered" evidence="3">
    <location>
        <begin position="357"/>
        <end position="440"/>
    </location>
</feature>
<feature type="region of interest" description="Disordered" evidence="3">
    <location>
        <begin position="924"/>
        <end position="947"/>
    </location>
</feature>
<feature type="compositionally biased region" description="Polar residues" evidence="3">
    <location>
        <begin position="603"/>
        <end position="613"/>
    </location>
</feature>
<evidence type="ECO:0000313" key="5">
    <source>
        <dbReference type="Proteomes" id="UP000799770"/>
    </source>
</evidence>
<dbReference type="GO" id="GO:0035591">
    <property type="term" value="F:signaling adaptor activity"/>
    <property type="evidence" value="ECO:0007669"/>
    <property type="project" value="TreeGrafter"/>
</dbReference>
<feature type="compositionally biased region" description="Acidic residues" evidence="3">
    <location>
        <begin position="811"/>
        <end position="824"/>
    </location>
</feature>
<dbReference type="SMART" id="SM00365">
    <property type="entry name" value="LRR_SD22"/>
    <property type="match status" value="5"/>
</dbReference>
<dbReference type="Pfam" id="PF12799">
    <property type="entry name" value="LRR_4"/>
    <property type="match status" value="1"/>
</dbReference>
<feature type="compositionally biased region" description="Basic and acidic residues" evidence="3">
    <location>
        <begin position="170"/>
        <end position="179"/>
    </location>
</feature>
<dbReference type="InterPro" id="IPR025875">
    <property type="entry name" value="Leu-rich_rpt_4"/>
</dbReference>
<evidence type="ECO:0008006" key="6">
    <source>
        <dbReference type="Google" id="ProtNLM"/>
    </source>
</evidence>
<name>A0A6A5ZNP8_9PLEO</name>
<organism evidence="4 5">
    <name type="scientific">Lophiotrema nucula</name>
    <dbReference type="NCBI Taxonomy" id="690887"/>
    <lineage>
        <taxon>Eukaryota</taxon>
        <taxon>Fungi</taxon>
        <taxon>Dikarya</taxon>
        <taxon>Ascomycota</taxon>
        <taxon>Pezizomycotina</taxon>
        <taxon>Dothideomycetes</taxon>
        <taxon>Pleosporomycetidae</taxon>
        <taxon>Pleosporales</taxon>
        <taxon>Lophiotremataceae</taxon>
        <taxon>Lophiotrema</taxon>
    </lineage>
</organism>
<dbReference type="SMART" id="SM00369">
    <property type="entry name" value="LRR_TYP"/>
    <property type="match status" value="7"/>
</dbReference>
<protein>
    <recommendedName>
        <fullName evidence="6">Septation initiation network scaffold protein cdc11</fullName>
    </recommendedName>
</protein>
<feature type="compositionally biased region" description="Polar residues" evidence="3">
    <location>
        <begin position="18"/>
        <end position="35"/>
    </location>
</feature>
<feature type="region of interest" description="Disordered" evidence="3">
    <location>
        <begin position="802"/>
        <end position="857"/>
    </location>
</feature>
<dbReference type="PANTHER" id="PTHR47566:SF1">
    <property type="entry name" value="PROTEIN NUD1"/>
    <property type="match status" value="1"/>
</dbReference>
<keyword evidence="2" id="KW-0677">Repeat</keyword>
<dbReference type="PROSITE" id="PS51450">
    <property type="entry name" value="LRR"/>
    <property type="match status" value="4"/>
</dbReference>
<dbReference type="GO" id="GO:1902412">
    <property type="term" value="P:regulation of mitotic cytokinesis"/>
    <property type="evidence" value="ECO:0007669"/>
    <property type="project" value="TreeGrafter"/>
</dbReference>
<feature type="compositionally biased region" description="Low complexity" evidence="3">
    <location>
        <begin position="546"/>
        <end position="558"/>
    </location>
</feature>
<feature type="region of interest" description="Disordered" evidence="3">
    <location>
        <begin position="1"/>
        <end position="108"/>
    </location>
</feature>
<feature type="compositionally biased region" description="Pro residues" evidence="3">
    <location>
        <begin position="410"/>
        <end position="424"/>
    </location>
</feature>
<feature type="region of interest" description="Disordered" evidence="3">
    <location>
        <begin position="121"/>
        <end position="223"/>
    </location>
</feature>
<dbReference type="InterPro" id="IPR003591">
    <property type="entry name" value="Leu-rich_rpt_typical-subtyp"/>
</dbReference>
<evidence type="ECO:0000256" key="3">
    <source>
        <dbReference type="SAM" id="MobiDB-lite"/>
    </source>
</evidence>
<dbReference type="EMBL" id="ML977313">
    <property type="protein sequence ID" value="KAF2120507.1"/>
    <property type="molecule type" value="Genomic_DNA"/>
</dbReference>
<dbReference type="InterPro" id="IPR052574">
    <property type="entry name" value="CDIRP"/>
</dbReference>
<dbReference type="Gene3D" id="3.80.10.10">
    <property type="entry name" value="Ribonuclease Inhibitor"/>
    <property type="match status" value="2"/>
</dbReference>
<reference evidence="4" key="1">
    <citation type="journal article" date="2020" name="Stud. Mycol.">
        <title>101 Dothideomycetes genomes: a test case for predicting lifestyles and emergence of pathogens.</title>
        <authorList>
            <person name="Haridas S."/>
            <person name="Albert R."/>
            <person name="Binder M."/>
            <person name="Bloem J."/>
            <person name="Labutti K."/>
            <person name="Salamov A."/>
            <person name="Andreopoulos B."/>
            <person name="Baker S."/>
            <person name="Barry K."/>
            <person name="Bills G."/>
            <person name="Bluhm B."/>
            <person name="Cannon C."/>
            <person name="Castanera R."/>
            <person name="Culley D."/>
            <person name="Daum C."/>
            <person name="Ezra D."/>
            <person name="Gonzalez J."/>
            <person name="Henrissat B."/>
            <person name="Kuo A."/>
            <person name="Liang C."/>
            <person name="Lipzen A."/>
            <person name="Lutzoni F."/>
            <person name="Magnuson J."/>
            <person name="Mondo S."/>
            <person name="Nolan M."/>
            <person name="Ohm R."/>
            <person name="Pangilinan J."/>
            <person name="Park H.-J."/>
            <person name="Ramirez L."/>
            <person name="Alfaro M."/>
            <person name="Sun H."/>
            <person name="Tritt A."/>
            <person name="Yoshinaga Y."/>
            <person name="Zwiers L.-H."/>
            <person name="Turgeon B."/>
            <person name="Goodwin S."/>
            <person name="Spatafora J."/>
            <person name="Crous P."/>
            <person name="Grigoriev I."/>
        </authorList>
    </citation>
    <scope>NUCLEOTIDE SEQUENCE</scope>
    <source>
        <strain evidence="4">CBS 627.86</strain>
    </source>
</reference>
<dbReference type="InterPro" id="IPR001611">
    <property type="entry name" value="Leu-rich_rpt"/>
</dbReference>
<keyword evidence="5" id="KW-1185">Reference proteome</keyword>
<feature type="region of interest" description="Disordered" evidence="3">
    <location>
        <begin position="1056"/>
        <end position="1112"/>
    </location>
</feature>
<dbReference type="OrthoDB" id="7451790at2759"/>